<reference evidence="2 3" key="1">
    <citation type="submission" date="2019-04" db="EMBL/GenBank/DDBJ databases">
        <authorList>
            <person name="Hwang J.C."/>
        </authorList>
    </citation>
    <scope>NUCLEOTIDE SEQUENCE [LARGE SCALE GENOMIC DNA]</scope>
    <source>
        <strain evidence="2 3">IMCC35002</strain>
    </source>
</reference>
<evidence type="ECO:0000313" key="3">
    <source>
        <dbReference type="Proteomes" id="UP000305675"/>
    </source>
</evidence>
<dbReference type="EMBL" id="SWCJ01000006">
    <property type="protein sequence ID" value="TKB54999.1"/>
    <property type="molecule type" value="Genomic_DNA"/>
</dbReference>
<proteinExistence type="predicted"/>
<feature type="region of interest" description="Disordered" evidence="1">
    <location>
        <begin position="19"/>
        <end position="88"/>
    </location>
</feature>
<gene>
    <name evidence="2" type="ORF">FCL42_10565</name>
</gene>
<keyword evidence="3" id="KW-1185">Reference proteome</keyword>
<feature type="compositionally biased region" description="Basic and acidic residues" evidence="1">
    <location>
        <begin position="141"/>
        <end position="150"/>
    </location>
</feature>
<dbReference type="InterPro" id="IPR021735">
    <property type="entry name" value="DUF3306"/>
</dbReference>
<evidence type="ECO:0000313" key="2">
    <source>
        <dbReference type="EMBL" id="TKB54999.1"/>
    </source>
</evidence>
<dbReference type="RefSeq" id="WP_136863385.1">
    <property type="nucleotide sequence ID" value="NZ_SWCJ01000006.1"/>
</dbReference>
<dbReference type="AlphaFoldDB" id="A0A4U1BMU5"/>
<evidence type="ECO:0000256" key="1">
    <source>
        <dbReference type="SAM" id="MobiDB-lite"/>
    </source>
</evidence>
<accession>A0A4U1BMU5</accession>
<feature type="compositionally biased region" description="Low complexity" evidence="1">
    <location>
        <begin position="151"/>
        <end position="176"/>
    </location>
</feature>
<feature type="compositionally biased region" description="Basic and acidic residues" evidence="1">
    <location>
        <begin position="77"/>
        <end position="86"/>
    </location>
</feature>
<protein>
    <submittedName>
        <fullName evidence="2">DUF3306 domain-containing protein</fullName>
    </submittedName>
</protein>
<feature type="compositionally biased region" description="Low complexity" evidence="1">
    <location>
        <begin position="25"/>
        <end position="46"/>
    </location>
</feature>
<feature type="region of interest" description="Disordered" evidence="1">
    <location>
        <begin position="141"/>
        <end position="188"/>
    </location>
</feature>
<dbReference type="Proteomes" id="UP000305675">
    <property type="component" value="Unassembled WGS sequence"/>
</dbReference>
<comment type="caution">
    <text evidence="2">The sequence shown here is derived from an EMBL/GenBank/DDBJ whole genome shotgun (WGS) entry which is preliminary data.</text>
</comment>
<sequence>MANSKSGLFSRWQQRLTKVKEEEQAQQIAEQEAQEQQKQQLAQAEAESVETEDAEAQQQQELPDPESIEEGGSFADFLKEGVDPTKKKQALRALWSQPQYNITDGMAEYALDYSNQPKLTAQAAKEVAKQVFRHLDAKLEEERKQQEAEQLRLAQQQQAEGQNDPAADAEPPAIEPSDSEEQGDTRQS</sequence>
<organism evidence="2 3">
    <name type="scientific">Ferrimonas aestuarii</name>
    <dbReference type="NCBI Taxonomy" id="2569539"/>
    <lineage>
        <taxon>Bacteria</taxon>
        <taxon>Pseudomonadati</taxon>
        <taxon>Pseudomonadota</taxon>
        <taxon>Gammaproteobacteria</taxon>
        <taxon>Alteromonadales</taxon>
        <taxon>Ferrimonadaceae</taxon>
        <taxon>Ferrimonas</taxon>
    </lineage>
</organism>
<name>A0A4U1BMU5_9GAMM</name>
<dbReference type="Pfam" id="PF11748">
    <property type="entry name" value="DUF3306"/>
    <property type="match status" value="1"/>
</dbReference>
<dbReference type="OrthoDB" id="6263687at2"/>